<gene>
    <name evidence="2" type="ORF">MBBTH_01310</name>
</gene>
<dbReference type="Proteomes" id="UP000251717">
    <property type="component" value="Unassembled WGS sequence"/>
</dbReference>
<comment type="caution">
    <text evidence="2">The sequence shown here is derived from an EMBL/GenBank/DDBJ whole genome shotgun (WGS) entry which is preliminary data.</text>
</comment>
<dbReference type="InterPro" id="IPR011050">
    <property type="entry name" value="Pectin_lyase_fold/virulence"/>
</dbReference>
<evidence type="ECO:0008006" key="4">
    <source>
        <dbReference type="Google" id="ProtNLM"/>
    </source>
</evidence>
<dbReference type="SUPFAM" id="SSF51126">
    <property type="entry name" value="Pectin lyase-like"/>
    <property type="match status" value="1"/>
</dbReference>
<organism evidence="2 3">
    <name type="scientific">Methanobrevibacter thaueri</name>
    <dbReference type="NCBI Taxonomy" id="190975"/>
    <lineage>
        <taxon>Archaea</taxon>
        <taxon>Methanobacteriati</taxon>
        <taxon>Methanobacteriota</taxon>
        <taxon>Methanomada group</taxon>
        <taxon>Methanobacteria</taxon>
        <taxon>Methanobacteriales</taxon>
        <taxon>Methanobacteriaceae</taxon>
        <taxon>Methanobrevibacter</taxon>
    </lineage>
</organism>
<evidence type="ECO:0000256" key="1">
    <source>
        <dbReference type="SAM" id="MobiDB-lite"/>
    </source>
</evidence>
<feature type="compositionally biased region" description="Low complexity" evidence="1">
    <location>
        <begin position="832"/>
        <end position="867"/>
    </location>
</feature>
<accession>A0A315XQ18</accession>
<dbReference type="InterPro" id="IPR008969">
    <property type="entry name" value="CarboxyPept-like_regulatory"/>
</dbReference>
<dbReference type="SUPFAM" id="SSF49464">
    <property type="entry name" value="Carboxypeptidase regulatory domain-like"/>
    <property type="match status" value="1"/>
</dbReference>
<evidence type="ECO:0000313" key="3">
    <source>
        <dbReference type="Proteomes" id="UP000251717"/>
    </source>
</evidence>
<reference evidence="2 3" key="1">
    <citation type="submission" date="2017-03" db="EMBL/GenBank/DDBJ databases">
        <title>Genome sequence of Methanobrevibacter thaueri.</title>
        <authorList>
            <person name="Poehlein A."/>
            <person name="Seedorf H."/>
            <person name="Daniel R."/>
        </authorList>
    </citation>
    <scope>NUCLEOTIDE SEQUENCE [LARGE SCALE GENOMIC DNA]</scope>
    <source>
        <strain evidence="2 3">DSM 11995</strain>
    </source>
</reference>
<dbReference type="InterPro" id="IPR013783">
    <property type="entry name" value="Ig-like_fold"/>
</dbReference>
<dbReference type="OrthoDB" id="78345at2157"/>
<protein>
    <recommendedName>
        <fullName evidence="4">Bacterial Ig-like domain (Group 1)</fullName>
    </recommendedName>
</protein>
<dbReference type="EMBL" id="MZGS01000011">
    <property type="protein sequence ID" value="PWB88270.1"/>
    <property type="molecule type" value="Genomic_DNA"/>
</dbReference>
<dbReference type="RefSeq" id="WP_116591128.1">
    <property type="nucleotide sequence ID" value="NZ_MZGS01000011.1"/>
</dbReference>
<name>A0A315XQ18_9EURY</name>
<proteinExistence type="predicted"/>
<sequence>MKIQTSLFLTVLLIFICCIGAASANEDISDDALSTSSDLEVVEQTDDVTLLSDVSEDTTLEINNDDEVLESSGTATVYNWTDLENKAETVGTDYTINLVDGITYTPTSQILFKNNAKIIGTENSYISGSYRGIPFKCSNTGLTITFQNVNFKDISSTMLMQMLTTNTILDGCTFTNVNASSSGHNSVIYNNYGTMNITDCTFSNCRAAFGVITNHNAGSTTNIILNVKNSKFENNYGVTEPGAINNCGILTVYNSTFIGNHAVWWAGAIHTHSNANTLINKSTFKSNTAGWNGGALFTYSVLRIYDSCFEDNNCSTSAGGGAIGAYNYGSQYNIIIDNCTFKKNNNVNGNGGAIATLNGGYLNVYNSMFIANYAANGQAICAANENIENGTNDQPYLAIVNNTFINHTGSSDTVVINGVVSEFTNNTFINSTQNTHYGTGNTYNSIYILMTRNNEILGIFNTEEILNAESTFNSMDDFWRWYAYASAQNQNFDTIYLNAYFGEWGDSYGVKDLDSTHNFIKDNIQFTIIGLDDNVYFNLEAEEEDENGEYPKLDYDLDSGTISENMPAENGEGTVSSASYTITHKNIIFDCPVKVGSKNFKFIDCTFKRSFEVTDKGNTGANIVVSFVNCTFDFDTSEIKTISTATLKFGDDPTAIDSNITITNESDVVVVSLTDAEGNPIKGATVTYNTTSGVEGSNVTGDDGKFNIVGLIGEFTINVTYVGNESYNPSNNSALFNFKLPAVKTTLSINSTEKGIVVITVVDNESKPIANIEVKYSINGTDNKTNITGADGTISVPITGEGEIKAYFEGNEAYLKSENSYKYNFTEATPDANGTSTNSTGNATSGNGTSTNTGKTNTNTNKQTTTKTTKKATKITASKKTFKAKTKTKKYTITLKADKTAVKKVKVTIKIGKKTYKATTNSKGKATFKITKLTKKGKYTATIKFAGNKNFKATTKKVKITVKK</sequence>
<dbReference type="Gene3D" id="2.60.40.10">
    <property type="entry name" value="Immunoglobulins"/>
    <property type="match status" value="1"/>
</dbReference>
<evidence type="ECO:0000313" key="2">
    <source>
        <dbReference type="EMBL" id="PWB88270.1"/>
    </source>
</evidence>
<dbReference type="AlphaFoldDB" id="A0A315XQ18"/>
<feature type="region of interest" description="Disordered" evidence="1">
    <location>
        <begin position="830"/>
        <end position="867"/>
    </location>
</feature>
<keyword evidence="3" id="KW-1185">Reference proteome</keyword>